<evidence type="ECO:0000256" key="3">
    <source>
        <dbReference type="SAM" id="MobiDB-lite"/>
    </source>
</evidence>
<gene>
    <name evidence="5" type="ORF">Vbra_303</name>
</gene>
<dbReference type="InterPro" id="IPR007714">
    <property type="entry name" value="CFA20_dom"/>
</dbReference>
<dbReference type="Pfam" id="PF05018">
    <property type="entry name" value="CFA20_dom"/>
    <property type="match status" value="1"/>
</dbReference>
<feature type="region of interest" description="Disordered" evidence="3">
    <location>
        <begin position="1106"/>
        <end position="1207"/>
    </location>
</feature>
<evidence type="ECO:0000259" key="4">
    <source>
        <dbReference type="Pfam" id="PF05018"/>
    </source>
</evidence>
<keyword evidence="1" id="KW-0853">WD repeat</keyword>
<evidence type="ECO:0000256" key="2">
    <source>
        <dbReference type="ARBA" id="ARBA00022737"/>
    </source>
</evidence>
<feature type="region of interest" description="Disordered" evidence="3">
    <location>
        <begin position="1008"/>
        <end position="1039"/>
    </location>
</feature>
<dbReference type="SUPFAM" id="SSF50978">
    <property type="entry name" value="WD40 repeat-like"/>
    <property type="match status" value="3"/>
</dbReference>
<feature type="compositionally biased region" description="Pro residues" evidence="3">
    <location>
        <begin position="239"/>
        <end position="254"/>
    </location>
</feature>
<feature type="compositionally biased region" description="Polar residues" evidence="3">
    <location>
        <begin position="312"/>
        <end position="323"/>
    </location>
</feature>
<organism evidence="5 6">
    <name type="scientific">Vitrella brassicaformis (strain CCMP3155)</name>
    <dbReference type="NCBI Taxonomy" id="1169540"/>
    <lineage>
        <taxon>Eukaryota</taxon>
        <taxon>Sar</taxon>
        <taxon>Alveolata</taxon>
        <taxon>Colpodellida</taxon>
        <taxon>Vitrellaceae</taxon>
        <taxon>Vitrella</taxon>
    </lineage>
</organism>
<feature type="compositionally biased region" description="Low complexity" evidence="3">
    <location>
        <begin position="1157"/>
        <end position="1189"/>
    </location>
</feature>
<dbReference type="InParanoid" id="A0A0G4GY98"/>
<dbReference type="PhylomeDB" id="A0A0G4GY98"/>
<sequence>MARLWQHPYVNVFKAFDVTSKATCQQQGNVTEEMDRTIGKRVIKIQGPVSATNFLQLPHPSSHVKSLGLTGAFVYLQVMPLAASHFVIHLDFIVADQTTLRLSLSNMFREPKYPAPLQSCWSVVCVHVPSLLSHFTRQLPSCHTLKAIQVCSCLKIRGVFTSDALYLPHTLPRELRFSAHVSDGSWDSTFGWLDIPNAPHVRPTAPATTEGSEQPQPPSPMPPARGVREDDDVIEEIPPHPPRPSSAPPRPSPPLGHRETVSSRHHRDDMDEMDRRHIRSLSPPSMSVPVDLHAGQAESAASVRGPGAGQSVMVSAQPGQPSVSHVMRHPVLSPHRMMGLSSASRERHRHAVWVRCPSDPLAPAPTTGAAEGKTRVLMAISSALVVMDPDSGEQSHEFAHTAPIEYVHVSDDGCFAASLQNDKGPMIRIWQMSKTPGVRRPLRVVATFAAAELTPLVKVLALDFDLRAKQLVVAGIDHQKRQEIFVFALRLTKEASCPKIARQVSDFDVCCIRFSPFEEGRLVSCGKENIRFYRIKNGHLPGCSVEFENQFARGKFFTSLDFECDRNSRPYFSGSDLPLHSRVFVGCSTGQVIEVDYSSRRFRECHPAHDGPIWDIAVNEGFCFTVSQDKYLRVWPLDFSSFYMHAQHDTPTVSLDINPDGPQVLCGTLEGGVGVLNVRDQHYQTLVRTHTQPYIHLAVSGAYQEVSSIAKDNTLRVWRLPSLLMQLEFQLESEATQVAMHPYAHLVAVGFATGALRILDLDTTERVMESRTHQHSITAMHFLTMPLEAEARPTCRLVTCDTRGDLCLHDERNTFEVVRCIPNPGIQEVPSGCPSIVFSPDSFFAVRWLDGRALGVFELPAFDFRGRLRLLGKPATAQISTYSVAADSRAVVVATSRSTVSLFPLPIPEDNPCPLSMCDFALSMGSIPTVCLSSYSPPGKSTEGPLEGPSTGDDGEGADAAVPFSRKDPLPNMLLVGGHDGYLRAYDLHGAAPRPVLPEMVGSGSAKSLRAAATADQGARDKDKEREASSTSMADAPVPPYAAFKGHNGVIRDVMACGEWVVTVGAEEAVLWKVRPSVTEALEEAIPAKFPSLGAAPVGTRVTRGRGVAKTVQQQREPPIKEGPTTTEVFVNTPLKDLQPAPMPPPPPPPPPPAPSVPVAAAAERVPSPDLSSSPPASPAPAAAPLSPAVTKTQEDKREGPPPPLTYRLQLEGLSGCTPAKCPQGAALWFAGRGLLCHAVGSAIHVDEPAREGRVSGTGVSLPSASPSQRHQFVLVAPELPGRPPNGPIVAMAATKDAAFLAALHAPQEHWGPEGPLPLPMAEGTAPVVLVVWDLKARSVRRMALAGFAYTRPLLVEFTPQYLIAGGGAHLCIWSLGSLQPPYSVEQLEPIKRIDTLPHPLTAIVSAPPSAPMDFVTLSPKGVLLWRVIENTAGGEAAGARVGADAQFMEAAIPLVRDRPQDSDGEPSQVHDVATCACFTRRDMKSPLLLLVATRLGYVYALEVSFSDSHNKVIYDMLVADESIGCIACFRSRELLVTLDASRSLTKCTVDLLAARGREGGKDPVKQPMPPRMSAQALVFDGRISSVAFDSTLQQGVVATDANSIWCVNWVSRLRTPVWTSHTQPIRCLDTLTLTPKPPEPAVTASRSPRTTHRKPTDDKTQSANLPRPKTWVATAASDLSLRVWQADPPSTTMASLPSDRPPGPSHASGRIDQVRAYALKHQCNDVAFVRVAGEEGAAGGAEGEGGWVVMAALEDGTARAFQLTTPRQLAKIDVAQCRHPLTCISEIAVGLVCVGTRGGEVFAYGLRVNQPSAKTTPLIVDVPSEPLASAPSAAGGGSAAPTSTAVTSIRAHHSIIALHDGEGAGTAHETSVLLCWASGHVALLSTTYSQPARQPAEAIESTAMLVVVGDRLALQWTACTPTSGSTRRGGLVVGEFIEGRGAVVVGRECDLFMLRTADGEMIRQIDLTTVAVGGSPRSVPVREGGLEAKDANTAVTDLFLSRVQLPHTSAQEGLLLCVLTAGGNVIVLGSDLQVATTLRCGTVLPSAPRRRRESPPPTTDATSSQVVASLPPSQPSSLGVRGPLGGGMCGGRLVLTCGGGEAMAVMKLDVQ</sequence>
<feature type="compositionally biased region" description="Basic and acidic residues" evidence="3">
    <location>
        <begin position="256"/>
        <end position="272"/>
    </location>
</feature>
<reference evidence="5 6" key="1">
    <citation type="submission" date="2014-11" db="EMBL/GenBank/DDBJ databases">
        <authorList>
            <person name="Zhu J."/>
            <person name="Qi W."/>
            <person name="Song R."/>
        </authorList>
    </citation>
    <scope>NUCLEOTIDE SEQUENCE [LARGE SCALE GENOMIC DNA]</scope>
</reference>
<feature type="region of interest" description="Disordered" evidence="3">
    <location>
        <begin position="297"/>
        <end position="324"/>
    </location>
</feature>
<dbReference type="STRING" id="1169540.A0A0G4GY98"/>
<keyword evidence="2" id="KW-0677">Repeat</keyword>
<proteinExistence type="predicted"/>
<dbReference type="InterPro" id="IPR036322">
    <property type="entry name" value="WD40_repeat_dom_sf"/>
</dbReference>
<dbReference type="InterPro" id="IPR015943">
    <property type="entry name" value="WD40/YVTN_repeat-like_dom_sf"/>
</dbReference>
<keyword evidence="6" id="KW-1185">Reference proteome</keyword>
<feature type="region of interest" description="Disordered" evidence="3">
    <location>
        <begin position="2047"/>
        <end position="2083"/>
    </location>
</feature>
<evidence type="ECO:0000313" key="5">
    <source>
        <dbReference type="EMBL" id="CEM36045.1"/>
    </source>
</evidence>
<evidence type="ECO:0000256" key="1">
    <source>
        <dbReference type="ARBA" id="ARBA00022574"/>
    </source>
</evidence>
<feature type="region of interest" description="Disordered" evidence="3">
    <location>
        <begin position="197"/>
        <end position="272"/>
    </location>
</feature>
<dbReference type="OrthoDB" id="6252103at2759"/>
<dbReference type="EMBL" id="CDMY01000877">
    <property type="protein sequence ID" value="CEM36045.1"/>
    <property type="molecule type" value="Genomic_DNA"/>
</dbReference>
<feature type="region of interest" description="Disordered" evidence="3">
    <location>
        <begin position="936"/>
        <end position="965"/>
    </location>
</feature>
<dbReference type="Gene3D" id="2.130.10.10">
    <property type="entry name" value="YVTN repeat-like/Quinoprotein amine dehydrogenase"/>
    <property type="match status" value="3"/>
</dbReference>
<dbReference type="SMART" id="SM00320">
    <property type="entry name" value="WD40"/>
    <property type="match status" value="11"/>
</dbReference>
<feature type="region of interest" description="Disordered" evidence="3">
    <location>
        <begin position="1631"/>
        <end position="1668"/>
    </location>
</feature>
<dbReference type="Proteomes" id="UP000041254">
    <property type="component" value="Unassembled WGS sequence"/>
</dbReference>
<feature type="compositionally biased region" description="Pro residues" evidence="3">
    <location>
        <begin position="1141"/>
        <end position="1156"/>
    </location>
</feature>
<feature type="compositionally biased region" description="Basic and acidic residues" evidence="3">
    <location>
        <begin position="1018"/>
        <end position="1028"/>
    </location>
</feature>
<dbReference type="InterPro" id="IPR001680">
    <property type="entry name" value="WD40_rpt"/>
</dbReference>
<accession>A0A0G4GY98</accession>
<dbReference type="InterPro" id="IPR050630">
    <property type="entry name" value="WD_repeat_EMAP"/>
</dbReference>
<protein>
    <recommendedName>
        <fullName evidence="4">CFA20 domain-containing protein</fullName>
    </recommendedName>
</protein>
<dbReference type="SUPFAM" id="SSF101908">
    <property type="entry name" value="Putative isomerase YbhE"/>
    <property type="match status" value="1"/>
</dbReference>
<feature type="domain" description="CFA20" evidence="4">
    <location>
        <begin position="3"/>
        <end position="177"/>
    </location>
</feature>
<dbReference type="PANTHER" id="PTHR13720">
    <property type="entry name" value="WD-40 REPEAT PROTEIN"/>
    <property type="match status" value="1"/>
</dbReference>
<dbReference type="PANTHER" id="PTHR13720:SF24">
    <property type="entry name" value="WD REPEAT-CONTAINING PROTEIN 90"/>
    <property type="match status" value="1"/>
</dbReference>
<feature type="region of interest" description="Disordered" evidence="3">
    <location>
        <begin position="1689"/>
        <end position="1709"/>
    </location>
</feature>
<name>A0A0G4GY98_VITBC</name>
<dbReference type="VEuPathDB" id="CryptoDB:Vbra_303"/>
<evidence type="ECO:0000313" key="6">
    <source>
        <dbReference type="Proteomes" id="UP000041254"/>
    </source>
</evidence>